<evidence type="ECO:0000259" key="5">
    <source>
        <dbReference type="PROSITE" id="PS50975"/>
    </source>
</evidence>
<keyword evidence="3 4" id="KW-0067">ATP-binding</keyword>
<evidence type="ECO:0000313" key="6">
    <source>
        <dbReference type="EMBL" id="TDC00950.1"/>
    </source>
</evidence>
<proteinExistence type="predicted"/>
<dbReference type="PANTHER" id="PTHR43585">
    <property type="entry name" value="FUMIPYRROLE BIOSYNTHESIS PROTEIN C"/>
    <property type="match status" value="1"/>
</dbReference>
<evidence type="ECO:0000313" key="7">
    <source>
        <dbReference type="Proteomes" id="UP000295626"/>
    </source>
</evidence>
<keyword evidence="1" id="KW-0436">Ligase</keyword>
<dbReference type="PROSITE" id="PS50975">
    <property type="entry name" value="ATP_GRASP"/>
    <property type="match status" value="1"/>
</dbReference>
<dbReference type="SUPFAM" id="SSF56059">
    <property type="entry name" value="Glutathione synthetase ATP-binding domain-like"/>
    <property type="match status" value="1"/>
</dbReference>
<dbReference type="Gene3D" id="3.30.470.20">
    <property type="entry name" value="ATP-grasp fold, B domain"/>
    <property type="match status" value="1"/>
</dbReference>
<name>A0ABY2DK85_9ACTN</name>
<protein>
    <submittedName>
        <fullName evidence="6">ATP-grasp domain-containing protein</fullName>
    </submittedName>
</protein>
<dbReference type="InterPro" id="IPR011761">
    <property type="entry name" value="ATP-grasp"/>
</dbReference>
<evidence type="ECO:0000256" key="4">
    <source>
        <dbReference type="PROSITE-ProRule" id="PRU00409"/>
    </source>
</evidence>
<sequence>MDSAPAANRPRLLLVASGMQAYREYLLASLGAHYRVHLLHTVEPSWERPHLDGWTVLESTIDGPAMAAAARRLHDESPFAGVLCWDEGRIHATSSVAEELGCRNGDPAVVWRLRDKAQTRETLDRAGVPQPRSVPVSTVEQALAAADTIGYPVILKPRGLGASLGVVRVDDPDALRRFFPFTRDTPAPDPVRYRTDEPVLVEECVTGEEISVDAVVTDGRVVPLFVGRKAVGFPPYAEEIGHLVDAADPLLHDDDFGDLLQRTHAALGFRDGWTHTEFMLGERGPQLIEVNGRLGGDLIPYLGTLATGLDPALIAAAAACGRPPAATPTRRRVAGVRFGYVDADDTTIGQVTVDRAQLPDAVDRAVVLVEPGRTVSPPPRGTVWGRITYVTAVADTVQECQDALDAAAKAVSYTVA</sequence>
<dbReference type="Gene3D" id="3.30.1490.20">
    <property type="entry name" value="ATP-grasp fold, A domain"/>
    <property type="match status" value="1"/>
</dbReference>
<feature type="domain" description="ATP-grasp" evidence="5">
    <location>
        <begin position="120"/>
        <end position="320"/>
    </location>
</feature>
<dbReference type="Gene3D" id="3.40.50.20">
    <property type="match status" value="1"/>
</dbReference>
<comment type="caution">
    <text evidence="6">The sequence shown here is derived from an EMBL/GenBank/DDBJ whole genome shotgun (WGS) entry which is preliminary data.</text>
</comment>
<dbReference type="EMBL" id="SMKE01000075">
    <property type="protein sequence ID" value="TDC00950.1"/>
    <property type="molecule type" value="Genomic_DNA"/>
</dbReference>
<dbReference type="Pfam" id="PF13535">
    <property type="entry name" value="ATP-grasp_4"/>
    <property type="match status" value="1"/>
</dbReference>
<keyword evidence="2 4" id="KW-0547">Nucleotide-binding</keyword>
<dbReference type="Proteomes" id="UP000295626">
    <property type="component" value="Unassembled WGS sequence"/>
</dbReference>
<dbReference type="SMART" id="SM01209">
    <property type="entry name" value="GARS_A"/>
    <property type="match status" value="1"/>
</dbReference>
<reference evidence="6 7" key="1">
    <citation type="submission" date="2019-02" db="EMBL/GenBank/DDBJ databases">
        <title>Draft genome sequences of novel Actinobacteria.</title>
        <authorList>
            <person name="Sahin N."/>
            <person name="Ay H."/>
            <person name="Saygin H."/>
        </authorList>
    </citation>
    <scope>NUCLEOTIDE SEQUENCE [LARGE SCALE GENOMIC DNA]</scope>
    <source>
        <strain evidence="6 7">JCM 30529</strain>
    </source>
</reference>
<accession>A0ABY2DK85</accession>
<keyword evidence="7" id="KW-1185">Reference proteome</keyword>
<evidence type="ECO:0000256" key="1">
    <source>
        <dbReference type="ARBA" id="ARBA00022598"/>
    </source>
</evidence>
<dbReference type="InterPro" id="IPR052032">
    <property type="entry name" value="ATP-dep_AA_Ligase"/>
</dbReference>
<evidence type="ECO:0000256" key="2">
    <source>
        <dbReference type="ARBA" id="ARBA00022741"/>
    </source>
</evidence>
<gene>
    <name evidence="6" type="ORF">E1091_03825</name>
</gene>
<evidence type="ECO:0000256" key="3">
    <source>
        <dbReference type="ARBA" id="ARBA00022840"/>
    </source>
</evidence>
<dbReference type="PANTHER" id="PTHR43585:SF2">
    <property type="entry name" value="ATP-GRASP ENZYME FSQD"/>
    <property type="match status" value="1"/>
</dbReference>
<dbReference type="InterPro" id="IPR013815">
    <property type="entry name" value="ATP_grasp_subdomain_1"/>
</dbReference>
<organism evidence="6 7">
    <name type="scientific">Micromonospora fluostatini</name>
    <dbReference type="NCBI Taxonomy" id="1629071"/>
    <lineage>
        <taxon>Bacteria</taxon>
        <taxon>Bacillati</taxon>
        <taxon>Actinomycetota</taxon>
        <taxon>Actinomycetes</taxon>
        <taxon>Micromonosporales</taxon>
        <taxon>Micromonosporaceae</taxon>
        <taxon>Micromonospora</taxon>
    </lineage>
</organism>